<reference evidence="16" key="1">
    <citation type="submission" date="2021-06" db="EMBL/GenBank/DDBJ databases">
        <authorList>
            <person name="Kallberg Y."/>
            <person name="Tangrot J."/>
            <person name="Rosling A."/>
        </authorList>
    </citation>
    <scope>NUCLEOTIDE SEQUENCE</scope>
    <source>
        <strain evidence="16">MT106</strain>
    </source>
</reference>
<evidence type="ECO:0000256" key="13">
    <source>
        <dbReference type="SAM" id="MobiDB-lite"/>
    </source>
</evidence>
<dbReference type="PANTHER" id="PTHR15989">
    <property type="entry name" value="VEZATIN"/>
    <property type="match status" value="1"/>
</dbReference>
<gene>
    <name evidence="16" type="ORF">AGERDE_LOCUS2003</name>
</gene>
<comment type="subcellular location">
    <subcellularLocation>
        <location evidence="2">Cell junction</location>
        <location evidence="2">Adherens junction</location>
    </subcellularLocation>
    <subcellularLocation>
        <location evidence="3">Cell membrane</location>
        <topology evidence="3">Multi-pass membrane protein</topology>
    </subcellularLocation>
    <subcellularLocation>
        <location evidence="1">Nucleus</location>
    </subcellularLocation>
</comment>
<comment type="caution">
    <text evidence="16">The sequence shown here is derived from an EMBL/GenBank/DDBJ whole genome shotgun (WGS) entry which is preliminary data.</text>
</comment>
<dbReference type="PANTHER" id="PTHR15989:SF5">
    <property type="entry name" value="VEZATIN"/>
    <property type="match status" value="1"/>
</dbReference>
<evidence type="ECO:0000256" key="7">
    <source>
        <dbReference type="ARBA" id="ARBA00022692"/>
    </source>
</evidence>
<dbReference type="GO" id="GO:0005634">
    <property type="term" value="C:nucleus"/>
    <property type="evidence" value="ECO:0007669"/>
    <property type="project" value="UniProtKB-SubCell"/>
</dbReference>
<evidence type="ECO:0000256" key="8">
    <source>
        <dbReference type="ARBA" id="ARBA00022949"/>
    </source>
</evidence>
<evidence type="ECO:0000256" key="6">
    <source>
        <dbReference type="ARBA" id="ARBA00022475"/>
    </source>
</evidence>
<evidence type="ECO:0000256" key="2">
    <source>
        <dbReference type="ARBA" id="ARBA00004536"/>
    </source>
</evidence>
<keyword evidence="10" id="KW-0175">Coiled coil</keyword>
<keyword evidence="11 14" id="KW-0472">Membrane</keyword>
<proteinExistence type="inferred from homology"/>
<keyword evidence="7 14" id="KW-0812">Transmembrane</keyword>
<evidence type="ECO:0000256" key="11">
    <source>
        <dbReference type="ARBA" id="ARBA00023136"/>
    </source>
</evidence>
<dbReference type="EMBL" id="CAJVPL010000155">
    <property type="protein sequence ID" value="CAG8456060.1"/>
    <property type="molecule type" value="Genomic_DNA"/>
</dbReference>
<sequence length="582" mass="67206">MPESIIYEDTPFAQYLAEIGSEEEVVKQPEPKGFESEEHATEKHKTAFREKLLSTSYETITYLKETLSTALPLREENQFEERFKYILCTSHLLNEAPSIHFYDSRRPIVTDITEAGQYFGGLTRRNFEILLSTFVTLVSVFLAWVLQADSKDSTGRLVRLPIALITPIIASFWLYRHMRRKAMKTLHDSALHLVQVLVYNCQTFDLKVNKALIMIQEIELVSRGYRLSMPLSPITRIEQSSKTRRCIALRDTLHAILREAFMGYRRAIMTIQPEISQASLNIMYNMYNIPSSVKEDDWNMDDVEDPTSLENLRLCFQKMHSKRRECLCHLLALDVMTSGRDSDRRDYEQHWAAVNEHINELGSITGHYLDTVIASSTNEPLDALPPPNQDILSRLTHFAPDKRLRAYLHKLASIEQYVRGIQAKVYLCNEDARKYYETEGFVDPKESELLMNQYNSLAQDFSFMAQEWQEGKQALTKLIQEPEDPDTPAVNRRSLEVDMSNQEQESTENDENSSERTLIDWQQIDEPLDVPEQYFEAIAEPEAKQTLTREERIAIQKAKKAEEVRAYFAVGAEGRGIFIASS</sequence>
<evidence type="ECO:0000256" key="10">
    <source>
        <dbReference type="ARBA" id="ARBA00023054"/>
    </source>
</evidence>
<evidence type="ECO:0000256" key="14">
    <source>
        <dbReference type="SAM" id="Phobius"/>
    </source>
</evidence>
<comment type="similarity">
    <text evidence="4">Belongs to the vezatin family.</text>
</comment>
<evidence type="ECO:0000256" key="4">
    <source>
        <dbReference type="ARBA" id="ARBA00007245"/>
    </source>
</evidence>
<name>A0A9N8VPA1_9GLOM</name>
<feature type="region of interest" description="Disordered" evidence="13">
    <location>
        <begin position="497"/>
        <end position="516"/>
    </location>
</feature>
<dbReference type="GO" id="GO:0098609">
    <property type="term" value="P:cell-cell adhesion"/>
    <property type="evidence" value="ECO:0007669"/>
    <property type="project" value="InterPro"/>
</dbReference>
<keyword evidence="6" id="KW-1003">Cell membrane</keyword>
<dbReference type="OrthoDB" id="21151at2759"/>
<accession>A0A9N8VPA1</accession>
<keyword evidence="17" id="KW-1185">Reference proteome</keyword>
<dbReference type="GO" id="GO:0017022">
    <property type="term" value="F:myosin binding"/>
    <property type="evidence" value="ECO:0007669"/>
    <property type="project" value="InterPro"/>
</dbReference>
<evidence type="ECO:0000256" key="9">
    <source>
        <dbReference type="ARBA" id="ARBA00022989"/>
    </source>
</evidence>
<feature type="transmembrane region" description="Helical" evidence="14">
    <location>
        <begin position="127"/>
        <end position="146"/>
    </location>
</feature>
<keyword evidence="12" id="KW-0539">Nucleus</keyword>
<evidence type="ECO:0000256" key="3">
    <source>
        <dbReference type="ARBA" id="ARBA00004651"/>
    </source>
</evidence>
<keyword evidence="8" id="KW-0965">Cell junction</keyword>
<organism evidence="16 17">
    <name type="scientific">Ambispora gerdemannii</name>
    <dbReference type="NCBI Taxonomy" id="144530"/>
    <lineage>
        <taxon>Eukaryota</taxon>
        <taxon>Fungi</taxon>
        <taxon>Fungi incertae sedis</taxon>
        <taxon>Mucoromycota</taxon>
        <taxon>Glomeromycotina</taxon>
        <taxon>Glomeromycetes</taxon>
        <taxon>Archaeosporales</taxon>
        <taxon>Ambisporaceae</taxon>
        <taxon>Ambispora</taxon>
    </lineage>
</organism>
<dbReference type="InterPro" id="IPR026858">
    <property type="entry name" value="Vezatin"/>
</dbReference>
<dbReference type="AlphaFoldDB" id="A0A9N8VPA1"/>
<evidence type="ECO:0000259" key="15">
    <source>
        <dbReference type="Pfam" id="PF12632"/>
    </source>
</evidence>
<dbReference type="Proteomes" id="UP000789831">
    <property type="component" value="Unassembled WGS sequence"/>
</dbReference>
<evidence type="ECO:0000313" key="17">
    <source>
        <dbReference type="Proteomes" id="UP000789831"/>
    </source>
</evidence>
<feature type="transmembrane region" description="Helical" evidence="14">
    <location>
        <begin position="158"/>
        <end position="175"/>
    </location>
</feature>
<evidence type="ECO:0000313" key="16">
    <source>
        <dbReference type="EMBL" id="CAG8456060.1"/>
    </source>
</evidence>
<dbReference type="InterPro" id="IPR026859">
    <property type="entry name" value="Myosin-bd"/>
</dbReference>
<dbReference type="Pfam" id="PF12632">
    <property type="entry name" value="Vezatin"/>
    <property type="match status" value="1"/>
</dbReference>
<evidence type="ECO:0000256" key="12">
    <source>
        <dbReference type="ARBA" id="ARBA00023242"/>
    </source>
</evidence>
<evidence type="ECO:0000256" key="1">
    <source>
        <dbReference type="ARBA" id="ARBA00004123"/>
    </source>
</evidence>
<keyword evidence="9 14" id="KW-1133">Transmembrane helix</keyword>
<feature type="domain" description="Myosin-binding" evidence="15">
    <location>
        <begin position="138"/>
        <end position="424"/>
    </location>
</feature>
<dbReference type="GO" id="GO:0005886">
    <property type="term" value="C:plasma membrane"/>
    <property type="evidence" value="ECO:0007669"/>
    <property type="project" value="UniProtKB-SubCell"/>
</dbReference>
<evidence type="ECO:0000256" key="5">
    <source>
        <dbReference type="ARBA" id="ARBA00018125"/>
    </source>
</evidence>
<protein>
    <recommendedName>
        <fullName evidence="5">Vezatin</fullName>
    </recommendedName>
</protein>